<gene>
    <name evidence="1" type="ORF">NBG84_18245</name>
</gene>
<evidence type="ECO:0000313" key="1">
    <source>
        <dbReference type="EMBL" id="MCM2390209.1"/>
    </source>
</evidence>
<reference evidence="1" key="1">
    <citation type="submission" date="2022-06" db="EMBL/GenBank/DDBJ databases">
        <title>Genome public.</title>
        <authorList>
            <person name="Sun Q."/>
        </authorList>
    </citation>
    <scope>NUCLEOTIDE SEQUENCE</scope>
    <source>
        <strain evidence="1">CWNU-1</strain>
    </source>
</reference>
<protein>
    <submittedName>
        <fullName evidence="1">Uncharacterized protein</fullName>
    </submittedName>
</protein>
<name>A0ABT0UP18_9ACTN</name>
<sequence length="151" mass="17254">MRWNLTYYHKIPRNARGVELEAADLGGKSIHLAHDRVREVSDGLGVLVAARVIPTAPPVEGVDPLSGTPTRPMWITYVPYVPCDDEDETEIDRSLRQRQRFDFPEKLWDIWINPKGEEIADGPSTPYAVLAVERFLGDGRRAYIERFDYSE</sequence>
<dbReference type="RefSeq" id="WP_250920538.1">
    <property type="nucleotide sequence ID" value="NZ_JAMQAW010000023.1"/>
</dbReference>
<organism evidence="1 2">
    <name type="scientific">Streptomyces albipurpureus</name>
    <dbReference type="NCBI Taxonomy" id="2897419"/>
    <lineage>
        <taxon>Bacteria</taxon>
        <taxon>Bacillati</taxon>
        <taxon>Actinomycetota</taxon>
        <taxon>Actinomycetes</taxon>
        <taxon>Kitasatosporales</taxon>
        <taxon>Streptomycetaceae</taxon>
        <taxon>Streptomyces</taxon>
    </lineage>
</organism>
<keyword evidence="2" id="KW-1185">Reference proteome</keyword>
<dbReference type="Proteomes" id="UP001431429">
    <property type="component" value="Unassembled WGS sequence"/>
</dbReference>
<proteinExistence type="predicted"/>
<accession>A0ABT0UP18</accession>
<evidence type="ECO:0000313" key="2">
    <source>
        <dbReference type="Proteomes" id="UP001431429"/>
    </source>
</evidence>
<comment type="caution">
    <text evidence="1">The sequence shown here is derived from an EMBL/GenBank/DDBJ whole genome shotgun (WGS) entry which is preliminary data.</text>
</comment>
<dbReference type="EMBL" id="JAMQAW010000023">
    <property type="protein sequence ID" value="MCM2390209.1"/>
    <property type="molecule type" value="Genomic_DNA"/>
</dbReference>